<feature type="compositionally biased region" description="Basic and acidic residues" evidence="1">
    <location>
        <begin position="69"/>
        <end position="89"/>
    </location>
</feature>
<dbReference type="EMBL" id="BMAO01030489">
    <property type="protein sequence ID" value="GFQ68414.1"/>
    <property type="molecule type" value="Genomic_DNA"/>
</dbReference>
<evidence type="ECO:0000256" key="1">
    <source>
        <dbReference type="SAM" id="MobiDB-lite"/>
    </source>
</evidence>
<keyword evidence="3" id="KW-1185">Reference proteome</keyword>
<organism evidence="2 3">
    <name type="scientific">Trichonephila clavata</name>
    <name type="common">Joro spider</name>
    <name type="synonym">Nephila clavata</name>
    <dbReference type="NCBI Taxonomy" id="2740835"/>
    <lineage>
        <taxon>Eukaryota</taxon>
        <taxon>Metazoa</taxon>
        <taxon>Ecdysozoa</taxon>
        <taxon>Arthropoda</taxon>
        <taxon>Chelicerata</taxon>
        <taxon>Arachnida</taxon>
        <taxon>Araneae</taxon>
        <taxon>Araneomorphae</taxon>
        <taxon>Entelegynae</taxon>
        <taxon>Araneoidea</taxon>
        <taxon>Nephilidae</taxon>
        <taxon>Trichonephila</taxon>
    </lineage>
</organism>
<gene>
    <name evidence="2" type="ORF">TNCT_298061</name>
</gene>
<proteinExistence type="predicted"/>
<reference evidence="2" key="1">
    <citation type="submission" date="2020-07" db="EMBL/GenBank/DDBJ databases">
        <title>Multicomponent nature underlies the extraordinary mechanical properties of spider dragline silk.</title>
        <authorList>
            <person name="Kono N."/>
            <person name="Nakamura H."/>
            <person name="Mori M."/>
            <person name="Yoshida Y."/>
            <person name="Ohtoshi R."/>
            <person name="Malay A.D."/>
            <person name="Moran D.A.P."/>
            <person name="Tomita M."/>
            <person name="Numata K."/>
            <person name="Arakawa K."/>
        </authorList>
    </citation>
    <scope>NUCLEOTIDE SEQUENCE</scope>
</reference>
<protein>
    <submittedName>
        <fullName evidence="2">Uncharacterized protein</fullName>
    </submittedName>
</protein>
<evidence type="ECO:0000313" key="3">
    <source>
        <dbReference type="Proteomes" id="UP000887116"/>
    </source>
</evidence>
<dbReference type="Proteomes" id="UP000887116">
    <property type="component" value="Unassembled WGS sequence"/>
</dbReference>
<comment type="caution">
    <text evidence="2">The sequence shown here is derived from an EMBL/GenBank/DDBJ whole genome shotgun (WGS) entry which is preliminary data.</text>
</comment>
<evidence type="ECO:0000313" key="2">
    <source>
        <dbReference type="EMBL" id="GFQ68414.1"/>
    </source>
</evidence>
<accession>A0A8X6F3D4</accession>
<name>A0A8X6F3D4_TRICU</name>
<feature type="region of interest" description="Disordered" evidence="1">
    <location>
        <begin position="45"/>
        <end position="99"/>
    </location>
</feature>
<dbReference type="AlphaFoldDB" id="A0A8X6F3D4"/>
<sequence length="99" mass="10624">MSLPRSSVIQLDDGQDAQSELQFQGSDTHTWQWIEHTWENLATGETLYEGSGSGSGIYRGRDPATGGTRPDRTGQKEGSGNEKAGDKKNVVGGRKTGAE</sequence>